<feature type="repeat" description="ANK" evidence="3">
    <location>
        <begin position="89"/>
        <end position="121"/>
    </location>
</feature>
<dbReference type="Proteomes" id="UP000183832">
    <property type="component" value="Unassembled WGS sequence"/>
</dbReference>
<dbReference type="OrthoDB" id="424503at2759"/>
<feature type="region of interest" description="Disordered" evidence="4">
    <location>
        <begin position="412"/>
        <end position="471"/>
    </location>
</feature>
<proteinExistence type="predicted"/>
<organism evidence="5 6">
    <name type="scientific">Clunio marinus</name>
    <dbReference type="NCBI Taxonomy" id="568069"/>
    <lineage>
        <taxon>Eukaryota</taxon>
        <taxon>Metazoa</taxon>
        <taxon>Ecdysozoa</taxon>
        <taxon>Arthropoda</taxon>
        <taxon>Hexapoda</taxon>
        <taxon>Insecta</taxon>
        <taxon>Pterygota</taxon>
        <taxon>Neoptera</taxon>
        <taxon>Endopterygota</taxon>
        <taxon>Diptera</taxon>
        <taxon>Nematocera</taxon>
        <taxon>Chironomoidea</taxon>
        <taxon>Chironomidae</taxon>
        <taxon>Clunio</taxon>
    </lineage>
</organism>
<dbReference type="SUPFAM" id="SSF48403">
    <property type="entry name" value="Ankyrin repeat"/>
    <property type="match status" value="1"/>
</dbReference>
<feature type="repeat" description="ANK" evidence="3">
    <location>
        <begin position="122"/>
        <end position="154"/>
    </location>
</feature>
<evidence type="ECO:0000256" key="4">
    <source>
        <dbReference type="SAM" id="MobiDB-lite"/>
    </source>
</evidence>
<feature type="compositionally biased region" description="Polar residues" evidence="4">
    <location>
        <begin position="219"/>
        <end position="231"/>
    </location>
</feature>
<dbReference type="PANTHER" id="PTHR24201:SF13">
    <property type="entry name" value="ANKYRIN REPEAT DOMAIN-CONTAINING PROTEIN 6-LIKE"/>
    <property type="match status" value="1"/>
</dbReference>
<accession>A0A1J1IE30</accession>
<evidence type="ECO:0000313" key="5">
    <source>
        <dbReference type="EMBL" id="CRK97812.1"/>
    </source>
</evidence>
<dbReference type="STRING" id="568069.A0A1J1IE30"/>
<dbReference type="SMART" id="SM00248">
    <property type="entry name" value="ANK"/>
    <property type="match status" value="4"/>
</dbReference>
<feature type="compositionally biased region" description="Polar residues" evidence="4">
    <location>
        <begin position="716"/>
        <end position="741"/>
    </location>
</feature>
<feature type="compositionally biased region" description="Basic and acidic residues" evidence="4">
    <location>
        <begin position="352"/>
        <end position="369"/>
    </location>
</feature>
<gene>
    <name evidence="5" type="ORF">CLUMA_CG011188</name>
</gene>
<dbReference type="InterPro" id="IPR002110">
    <property type="entry name" value="Ankyrin_rpt"/>
</dbReference>
<feature type="compositionally biased region" description="Acidic residues" evidence="4">
    <location>
        <begin position="445"/>
        <end position="464"/>
    </location>
</feature>
<dbReference type="AlphaFoldDB" id="A0A1J1IE30"/>
<dbReference type="InterPro" id="IPR036770">
    <property type="entry name" value="Ankyrin_rpt-contain_sf"/>
</dbReference>
<evidence type="ECO:0000256" key="3">
    <source>
        <dbReference type="PROSITE-ProRule" id="PRU00023"/>
    </source>
</evidence>
<dbReference type="PANTHER" id="PTHR24201">
    <property type="entry name" value="ANK_REP_REGION DOMAIN-CONTAINING PROTEIN"/>
    <property type="match status" value="1"/>
</dbReference>
<evidence type="ECO:0000256" key="1">
    <source>
        <dbReference type="ARBA" id="ARBA00022737"/>
    </source>
</evidence>
<dbReference type="PROSITE" id="PS50088">
    <property type="entry name" value="ANK_REPEAT"/>
    <property type="match status" value="3"/>
</dbReference>
<feature type="compositionally biased region" description="Polar residues" evidence="4">
    <location>
        <begin position="418"/>
        <end position="429"/>
    </location>
</feature>
<dbReference type="Pfam" id="PF12796">
    <property type="entry name" value="Ank_2"/>
    <property type="match status" value="1"/>
</dbReference>
<keyword evidence="2 3" id="KW-0040">ANK repeat</keyword>
<feature type="region of interest" description="Disordered" evidence="4">
    <location>
        <begin position="714"/>
        <end position="741"/>
    </location>
</feature>
<dbReference type="PROSITE" id="PS50297">
    <property type="entry name" value="ANK_REP_REGION"/>
    <property type="match status" value="3"/>
</dbReference>
<evidence type="ECO:0000256" key="2">
    <source>
        <dbReference type="ARBA" id="ARBA00023043"/>
    </source>
</evidence>
<keyword evidence="6" id="KW-1185">Reference proteome</keyword>
<feature type="region of interest" description="Disordered" evidence="4">
    <location>
        <begin position="213"/>
        <end position="249"/>
    </location>
</feature>
<reference evidence="5 6" key="1">
    <citation type="submission" date="2015-04" db="EMBL/GenBank/DDBJ databases">
        <authorList>
            <person name="Syromyatnikov M.Y."/>
            <person name="Popov V.N."/>
        </authorList>
    </citation>
    <scope>NUCLEOTIDE SEQUENCE [LARGE SCALE GENOMIC DNA]</scope>
</reference>
<feature type="region of interest" description="Disordered" evidence="4">
    <location>
        <begin position="345"/>
        <end position="370"/>
    </location>
</feature>
<name>A0A1J1IE30_9DIPT</name>
<dbReference type="Gene3D" id="1.25.40.20">
    <property type="entry name" value="Ankyrin repeat-containing domain"/>
    <property type="match status" value="2"/>
</dbReference>
<keyword evidence="1" id="KW-0677">Repeat</keyword>
<dbReference type="EMBL" id="CVRI01000047">
    <property type="protein sequence ID" value="CRK97812.1"/>
    <property type="molecule type" value="Genomic_DNA"/>
</dbReference>
<protein>
    <submittedName>
        <fullName evidence="5">CLUMA_CG011188, isoform A</fullName>
    </submittedName>
</protein>
<sequence>MDRKSNNLFEVVSQGDEAALQRLLLERKEERNIATLAHGNTVLHEASWKGYSRCVKILCNVYPKDFDENSNKEKLDWKKNHFVNRINFCGFSALHLAAQNGHNQTLRELLYAGCSTSIHNDYGDTPLHTACRYGHAGVVRILISAKCDVDALNLNHDTPLHITCAMGRRKLTKLLLEAGAMQFQNLQHETPRDIAQRKNLKEILEIMRNCTKREDKQLTQESPRNTKSPNETHAHLLPHNSKIKYNNKDNEENTRNWSPYGCHYYPDTRNFPTPNLETLPKEPLQKGEQYYLDLGGNIRKGPVGKGNKCFCASHNNNSNAEDAFRNVHKLIDGSDEFILNKEMTAATSKHVGSKERHENSRNRERRGEDPLYPLLKIVGDKNKQMHLKKWLTKVHPDNESEGNDRRKEVAIDVHKELNYSNSKTTQSRTAKVMSSYDENGNQANNEDEDDENYTDISNETEDESGNGSINSNNGNCLYDESFLKNFQDQQIAQNFHQNESLTSPSVNSNQNIEMEMEKITKSLLTDGSCLMINRNPDVIKDHIHHSAKRSTKKIKSAITKPTASTILTSGDLYVNSFFTNEKRSEVGDEVDGIEDLISKVHSSIINSSNVSTVSSQQRQPSDGQILCHDDVSHCKDVWNQKGRSRNPLPLDINEIENYGDRIFSPEMSDLLAKEATSDDKNLVLLDQLLKARKKFNQTYQEQLRIMNQHEIRQTHQETTSTNKSNQEFDNEFTVPSASTLV</sequence>
<feature type="repeat" description="ANK" evidence="3">
    <location>
        <begin position="155"/>
        <end position="180"/>
    </location>
</feature>
<evidence type="ECO:0000313" key="6">
    <source>
        <dbReference type="Proteomes" id="UP000183832"/>
    </source>
</evidence>
<dbReference type="InterPro" id="IPR050776">
    <property type="entry name" value="Ank_Repeat/CDKN_Inhibitor"/>
</dbReference>